<dbReference type="Proteomes" id="UP001234787">
    <property type="component" value="Unassembled WGS sequence"/>
</dbReference>
<evidence type="ECO:0000256" key="1">
    <source>
        <dbReference type="SAM" id="Phobius"/>
    </source>
</evidence>
<dbReference type="AlphaFoldDB" id="A0AAD3NTL1"/>
<gene>
    <name evidence="2" type="ORF">SUGI_1463210</name>
    <name evidence="3" type="ORF">SUGI_1481640</name>
</gene>
<evidence type="ECO:0000313" key="2">
    <source>
        <dbReference type="EMBL" id="GLJ58603.1"/>
    </source>
</evidence>
<reference evidence="2" key="1">
    <citation type="submission" date="2022-12" db="EMBL/GenBank/DDBJ databases">
        <title>Chromosome-Level Genome Assembly of Japanese Cedar (Cryptomeriajaponica D. Don).</title>
        <authorList>
            <person name="Fujino T."/>
            <person name="Yamaguchi K."/>
            <person name="Yokoyama T."/>
            <person name="Hamanaka T."/>
            <person name="Harazono Y."/>
            <person name="Kamada H."/>
            <person name="Kobayashi W."/>
            <person name="Ujino-Ihara T."/>
            <person name="Uchiyama K."/>
            <person name="Matsumoto A."/>
            <person name="Izuno A."/>
            <person name="Tsumura Y."/>
            <person name="Toyoda A."/>
            <person name="Shigenobu S."/>
            <person name="Moriguchi Y."/>
            <person name="Ueno S."/>
            <person name="Kasahara M."/>
        </authorList>
    </citation>
    <scope>NUCLEOTIDE SEQUENCE</scope>
</reference>
<dbReference type="EMBL" id="BSEH01000454">
    <property type="protein sequence ID" value="GLJ58603.1"/>
    <property type="molecule type" value="Genomic_DNA"/>
</dbReference>
<evidence type="ECO:0000313" key="3">
    <source>
        <dbReference type="EMBL" id="GLJ58877.1"/>
    </source>
</evidence>
<name>A0AAD3NTL1_CRYJA</name>
<protein>
    <submittedName>
        <fullName evidence="2">Uncharacterized protein</fullName>
    </submittedName>
</protein>
<dbReference type="EMBL" id="BSEH01000580">
    <property type="protein sequence ID" value="GLJ58877.1"/>
    <property type="molecule type" value="Genomic_DNA"/>
</dbReference>
<keyword evidence="4" id="KW-1185">Reference proteome</keyword>
<proteinExistence type="predicted"/>
<keyword evidence="1" id="KW-1133">Transmembrane helix</keyword>
<organism evidence="2 4">
    <name type="scientific">Cryptomeria japonica</name>
    <name type="common">Japanese cedar</name>
    <name type="synonym">Cupressus japonica</name>
    <dbReference type="NCBI Taxonomy" id="3369"/>
    <lineage>
        <taxon>Eukaryota</taxon>
        <taxon>Viridiplantae</taxon>
        <taxon>Streptophyta</taxon>
        <taxon>Embryophyta</taxon>
        <taxon>Tracheophyta</taxon>
        <taxon>Spermatophyta</taxon>
        <taxon>Pinopsida</taxon>
        <taxon>Pinidae</taxon>
        <taxon>Conifers II</taxon>
        <taxon>Cupressales</taxon>
        <taxon>Cupressaceae</taxon>
        <taxon>Cryptomeria</taxon>
    </lineage>
</organism>
<keyword evidence="1" id="KW-0812">Transmembrane</keyword>
<feature type="transmembrane region" description="Helical" evidence="1">
    <location>
        <begin position="20"/>
        <end position="38"/>
    </location>
</feature>
<accession>A0AAD3NTL1</accession>
<keyword evidence="1" id="KW-0472">Membrane</keyword>
<sequence length="118" mass="12975">MLMDMGLDHEGHDLDLDLYLYMSMSPLWFNLCWYYYWFTWFKPSNWIKLLQSQLLLMDMLTSLLVRVGASTSGASTGSRSTRCYGTGFGTGYATTGGACYGSVTGTTGYVSVPGAGSL</sequence>
<evidence type="ECO:0000313" key="4">
    <source>
        <dbReference type="Proteomes" id="UP001234787"/>
    </source>
</evidence>
<comment type="caution">
    <text evidence="2">The sequence shown here is derived from an EMBL/GenBank/DDBJ whole genome shotgun (WGS) entry which is preliminary data.</text>
</comment>